<feature type="compositionally biased region" description="Basic and acidic residues" evidence="11">
    <location>
        <begin position="816"/>
        <end position="825"/>
    </location>
</feature>
<evidence type="ECO:0000313" key="15">
    <source>
        <dbReference type="Proteomes" id="UP000265140"/>
    </source>
</evidence>
<dbReference type="Pfam" id="PF13878">
    <property type="entry name" value="zf-C2H2_3"/>
    <property type="match status" value="1"/>
</dbReference>
<feature type="compositionally biased region" description="Polar residues" evidence="11">
    <location>
        <begin position="579"/>
        <end position="596"/>
    </location>
</feature>
<feature type="compositionally biased region" description="Low complexity" evidence="11">
    <location>
        <begin position="2509"/>
        <end position="2545"/>
    </location>
</feature>
<feature type="compositionally biased region" description="Polar residues" evidence="11">
    <location>
        <begin position="1957"/>
        <end position="1966"/>
    </location>
</feature>
<comment type="catalytic activity">
    <reaction evidence="10">
        <text>L-lysyl-[protein] + acetyl-CoA = N(6)-acetyl-L-lysyl-[protein] + CoA + H(+)</text>
        <dbReference type="Rhea" id="RHEA:45948"/>
        <dbReference type="Rhea" id="RHEA-COMP:9752"/>
        <dbReference type="Rhea" id="RHEA-COMP:10731"/>
        <dbReference type="ChEBI" id="CHEBI:15378"/>
        <dbReference type="ChEBI" id="CHEBI:29969"/>
        <dbReference type="ChEBI" id="CHEBI:57287"/>
        <dbReference type="ChEBI" id="CHEBI:57288"/>
        <dbReference type="ChEBI" id="CHEBI:61930"/>
    </reaction>
</comment>
<feature type="region of interest" description="Disordered" evidence="11">
    <location>
        <begin position="874"/>
        <end position="1019"/>
    </location>
</feature>
<keyword evidence="9" id="KW-0012">Acyltransferase</keyword>
<feature type="compositionally biased region" description="Polar residues" evidence="11">
    <location>
        <begin position="427"/>
        <end position="439"/>
    </location>
</feature>
<feature type="region of interest" description="Disordered" evidence="11">
    <location>
        <begin position="2505"/>
        <end position="2597"/>
    </location>
</feature>
<keyword evidence="6" id="KW-0862">Zinc</keyword>
<evidence type="ECO:0000259" key="12">
    <source>
        <dbReference type="Pfam" id="PF13878"/>
    </source>
</evidence>
<feature type="compositionally biased region" description="Basic and acidic residues" evidence="11">
    <location>
        <begin position="411"/>
        <end position="424"/>
    </location>
</feature>
<dbReference type="GeneTree" id="ENSGT00940000157762"/>
<feature type="compositionally biased region" description="Low complexity" evidence="11">
    <location>
        <begin position="2205"/>
        <end position="2219"/>
    </location>
</feature>
<feature type="region of interest" description="Disordered" evidence="11">
    <location>
        <begin position="2671"/>
        <end position="2712"/>
    </location>
</feature>
<dbReference type="Proteomes" id="UP000265140">
    <property type="component" value="Chromosome 21"/>
</dbReference>
<feature type="compositionally biased region" description="Polar residues" evidence="11">
    <location>
        <begin position="1280"/>
        <end position="1293"/>
    </location>
</feature>
<sequence>MPAPKRQESSQDPQAKRRKVDQNEAAVPSNKTTPAPATSSNPHRAAPLQRRNKRKLPAQLKDGKKPSKSSLHSSKTQKANPRTKSNPSAKNAKLLKTTSASSTNPISKGTLKRPAKICNTVSTESVEELIRTRKPHCIRKYSNGDRGKRKGLLSNPNEAELASDPVQMDHNYVIPPASRGSYSEREIEGMERKRFKESTGGPESQRNVEVETDVSSKPLQSELVKRSSEDLEVQDTFTASITDKKSERLETKPDSETVCPLAIDTCPANILLPVPEQLNQGIEKQEILEDSGIIPTHNITESIETKPDTKASCPSPTVASTEKVSDSNREHVNQSCEMQGDSMTSPTDDVNDSVDTQAGKQLTAPEPVPEQVKPSSVNQQVQEDSVTKPEVQDNGCEGTKVVEQCISPEPVPEKVESSSEKQEVQETSVITPTDQITESVESELGEPLISPGPVPEQVKTSHENQEDFVTSPACQLIQSVETKFGEQLISLDPVHVQGRPSDDEQNIQDNSMTTPKDQMTESVESKLGEPLISPDPVPEQIKLISEYQEGSLNLMAYQVNKSVETKLGEQQIFSDPKQVKQSSKQQCDLEDSMSTPTNEVKCVDSKIDVHYTYTAPVLELLKQSTEKQEMQENSLTTPEDKVHEFLETNVDVKISPPVIGLVAYSSSSDSESDSEENERKAVMKSREVEMKIEESYQEASEPLPELLKLSCESLQMQQDSMTIPTEVIEGPITLTSESVDTKLNANMNSPSADVSSEEPSCSSSEQVKQSSESQQMQEDSMTIHAEEVSEGPMTLTSESVDTKLNANMKSPSADASYKEASDHLPELVMQSSESRQMQEESMTIPAEVSEGPTITTSKSVDTKLNANVKSPFLDAFSEIPPHSSPEQVKQSSDSQQMQENSMTIPTDGVSEGPMTLTNESVDTKLNANRKSLSVDVSSDEPSCSSSEQVEQSGESQQMREDSMTIPTEVFEGPITSTSERVDTKLNANMKSADVSSEEPSCSSSEQVKQSSESQQMQEDSITIHADEVSEGPMTLTSESVDTKLNANMKSPSADASLEEPSYSSSEQVKQSSESQKMLGDLMTFSEDVVNEGPLTQTSECLDTKLYVSMKSETIEASSRDAADLLSEQVKQSSESQQISESSMTIPMDDVIEDPVTTTRQCVDTKLDTNIKYFSLEACSHEASVPLLERVKQNSESEQMQENSNTIPVEVSQRSMTTTSESIVPKVKLNIKSPSIQSSSKEVSDTVPVQVKQSSESQQMQEDLKAIPTDEVCEGDMTETNENVDTSLNGNKKSSPFEEASLEELSDSLPEQLKQSCESQQMQKDTEIIPIGEVSEVDMTTPNESVATKLDVNFMTPPCIETSFEASDSVTEQVKESSESQQMQKDTDIIPIGEVSAVDMITPNESVATGLDVNFMTPPCIETYFEASDSLTEQVKQSSESQQMQKDTDIIPIGEVSEVDLTTTNESVATELDVNFMTPPCIETSFETSDSLTEQVKQSSESHQMQKDTDIIPIGEVSEVDMTTPNESVASGLDVNFMTPPCIETSFETLDSLTEQVKQSSESQQMEKDLKAILIDEITEGPMTTTRESVDTKLNANMRSLLSAEVPLEEPSNSLPVQVKHSGESQQVQEDFKGIPTNEVSEGDMTTTKDESVDTNLKAHMKSSSSEASPEKPSDLLPELVIQSSESQQMQDNLMAIPTDYICKGPMTKCSESVAPKPDTDINVSQFIEAGGVSHPLPELVNPEKVNQIYIEMQEVQDDSMSSCADRGSECVDTKLDIEQMSPSVEVASKGTLDYVSEPMLQTSETQETQKDYMATPADQVGEGLESSTKIKSPRLEALFSSLKESSLCQHPLSHTMRSNVQEFLEEDSLEVLKGDNDVGVTESIGRLLDLETPIIVEDMEIGHCVVEVVGENYVDMDSGLDIIDNSKVVPEKTVQPTKGHVEDCHSGKPEDGAGKKGTSSTNQEGTNGAKKEAAKKTPSITDKPKKQQMNPQARTKARLAALAEQKAAASKKANRRLNLLALCEEIADDIATDTMLFKAKEVKEEELERIVTVKAEPSEEPEWAQPDTKANIVPVPLTAAVPKGPSTPVAVPAEQPVQAKPPVPEPPQRRFFISQVTVPLKIHEKKKLTRFQRLRQVELQREKKMSWTMVKKLKSDQANQKMFPETEVKVAPPSLSTPAAAVFPVASPPTPTPLASPAVPTVAASSTAPASTSPAVIPEVEPPKVEPPKVEPPKAVTPKAVTPKAVPPKVLPPTTGPTLRKRTLPAVPPPMPNGLKAQKAKPVVEYKPYKVRPKYSFDDFELDDDPKPTVPKAVLPTVQRAAVPPTPEAKNGKPKDSKPTVEKKAVPTMQKALGPAAQKTTGPTTPKMVAPTVQKTVEHTAPKTAGPTAPKNAGPTALKTVGPTALKTVGPAALKTLGPAALKTVGPNALKTVGPNALKKVGPNALKKVGPNALKTVGPTALKTLGPTALKTVGPTALKTVGPTALKTVGPTALKTVGPTAQKIVGPITPKTAGPTAPNTTGPTAPNTAGPTAPNTAGPIAPNTAGPTAPNTVGPTCSKTAGPTAQKTVEPTTQKTAGSAAQKTTGPTAQKTTGPIALNPAVTKPTVQKSIVSPSSVPKNGTLEDSKHTVQMAVQQTVQKTEVPESTVQTETVTPPPTLETAEKAALTLSSNAEQKAEVSPMPKDCKDQDSVAPVSSSSEESRRDPVVKRECDEKPPAIEIKPASPDVNRENTAMTAVEKATDSGVAEAAGNGQPLSESRLQKDIKKLQVADKDGNQAIIDAGQKHFGAVTCSVCGMLYSAANTEDESQHLLFHNQFISAVKYVGWKKERILGEYPDGKIILVLPDDPKYALKKVEEIREMVDNDLGFQQVETKCPSQTKTFLFISNDKKVAGCLIAEHIQEGYRVIEEAGPEGSEREKVMFERQRAWCCSTTPEPALCGISRIWVFSMMRRRGIASRMIECLRNNFIYGSYLSKEEIAFSDPTPDGKLFATHYCGTSQFLVYNFVSGTRSDKPGSNVV</sequence>
<dbReference type="GO" id="GO:0008270">
    <property type="term" value="F:zinc ion binding"/>
    <property type="evidence" value="ECO:0007669"/>
    <property type="project" value="UniProtKB-KW"/>
</dbReference>
<feature type="compositionally biased region" description="Basic and acidic residues" evidence="11">
    <location>
        <begin position="2221"/>
        <end position="2232"/>
    </location>
</feature>
<feature type="compositionally biased region" description="Polar residues" evidence="11">
    <location>
        <begin position="96"/>
        <end position="107"/>
    </location>
</feature>
<feature type="region of interest" description="Disordered" evidence="11">
    <location>
        <begin position="738"/>
        <end position="862"/>
    </location>
</feature>
<dbReference type="Ensembl" id="ENSELUT00000091261.1">
    <property type="protein sequence ID" value="ENSELUP00000096389.1"/>
    <property type="gene ID" value="ENSELUG00000007893.3"/>
</dbReference>
<comment type="subcellular location">
    <subcellularLocation>
        <location evidence="1">Nucleus</location>
    </subcellularLocation>
</comment>
<reference evidence="14" key="3">
    <citation type="submission" date="2025-09" db="UniProtKB">
        <authorList>
            <consortium name="Ensembl"/>
        </authorList>
    </citation>
    <scope>IDENTIFICATION</scope>
</reference>
<feature type="region of interest" description="Disordered" evidence="11">
    <location>
        <begin position="1932"/>
        <end position="1992"/>
    </location>
</feature>
<dbReference type="InterPro" id="IPR028009">
    <property type="entry name" value="ESCO_Acetyltransf_dom"/>
</dbReference>
<feature type="compositionally biased region" description="Low complexity" evidence="11">
    <location>
        <begin position="1061"/>
        <end position="1074"/>
    </location>
</feature>
<feature type="compositionally biased region" description="Polar residues" evidence="11">
    <location>
        <begin position="2605"/>
        <end position="2619"/>
    </location>
</feature>
<feature type="region of interest" description="Disordered" evidence="11">
    <location>
        <begin position="299"/>
        <end position="470"/>
    </location>
</feature>
<accession>A0AAY5L5G8</accession>
<evidence type="ECO:0000256" key="9">
    <source>
        <dbReference type="ARBA" id="ARBA00023315"/>
    </source>
</evidence>
<feature type="compositionally biased region" description="Polar residues" evidence="11">
    <location>
        <begin position="794"/>
        <end position="810"/>
    </location>
</feature>
<feature type="compositionally biased region" description="Low complexity" evidence="11">
    <location>
        <begin position="68"/>
        <end position="78"/>
    </location>
</feature>
<feature type="region of interest" description="Disordered" evidence="11">
    <location>
        <begin position="1194"/>
        <end position="1217"/>
    </location>
</feature>
<dbReference type="GO" id="GO:0005634">
    <property type="term" value="C:nucleus"/>
    <property type="evidence" value="ECO:0007669"/>
    <property type="project" value="UniProtKB-SubCell"/>
</dbReference>
<comment type="similarity">
    <text evidence="2">Belongs to the acetyltransferase family. ECO subfamily.</text>
</comment>
<evidence type="ECO:0000256" key="6">
    <source>
        <dbReference type="ARBA" id="ARBA00022833"/>
    </source>
</evidence>
<feature type="region of interest" description="Disordered" evidence="11">
    <location>
        <begin position="2205"/>
        <end position="2279"/>
    </location>
</feature>
<feature type="region of interest" description="Disordered" evidence="11">
    <location>
        <begin position="664"/>
        <end position="684"/>
    </location>
</feature>
<feature type="compositionally biased region" description="Polar residues" evidence="11">
    <location>
        <begin position="201"/>
        <end position="219"/>
    </location>
</feature>
<feature type="compositionally biased region" description="Polar residues" evidence="11">
    <location>
        <begin position="79"/>
        <end position="89"/>
    </location>
</feature>
<dbReference type="RefSeq" id="XP_010883850.4">
    <property type="nucleotide sequence ID" value="XM_010885548.5"/>
</dbReference>
<feature type="compositionally biased region" description="Polar residues" evidence="11">
    <location>
        <begin position="1195"/>
        <end position="1217"/>
    </location>
</feature>
<feature type="compositionally biased region" description="Polar residues" evidence="11">
    <location>
        <begin position="738"/>
        <end position="754"/>
    </location>
</feature>
<reference evidence="14" key="2">
    <citation type="submission" date="2025-08" db="UniProtKB">
        <authorList>
            <consortium name="Ensembl"/>
        </authorList>
    </citation>
    <scope>IDENTIFICATION</scope>
</reference>
<evidence type="ECO:0000256" key="11">
    <source>
        <dbReference type="SAM" id="MobiDB-lite"/>
    </source>
</evidence>
<feature type="region of interest" description="Disordered" evidence="11">
    <location>
        <begin position="160"/>
        <end position="231"/>
    </location>
</feature>
<name>A0AAY5L5G8_ESOLU</name>
<feature type="compositionally biased region" description="Polar residues" evidence="11">
    <location>
        <begin position="333"/>
        <end position="360"/>
    </location>
</feature>
<feature type="compositionally biased region" description="Pro residues" evidence="11">
    <location>
        <begin position="2245"/>
        <end position="2255"/>
    </location>
</feature>
<feature type="region of interest" description="Disordered" evidence="11">
    <location>
        <begin position="577"/>
        <end position="596"/>
    </location>
</feature>
<evidence type="ECO:0000256" key="1">
    <source>
        <dbReference type="ARBA" id="ARBA00004123"/>
    </source>
</evidence>
<evidence type="ECO:0000256" key="8">
    <source>
        <dbReference type="ARBA" id="ARBA00023306"/>
    </source>
</evidence>
<dbReference type="PANTHER" id="PTHR45884">
    <property type="entry name" value="N-ACETYLTRANSFERASE ECO"/>
    <property type="match status" value="1"/>
</dbReference>
<feature type="region of interest" description="Disordered" evidence="11">
    <location>
        <begin position="2639"/>
        <end position="2659"/>
    </location>
</feature>
<evidence type="ECO:0000256" key="4">
    <source>
        <dbReference type="ARBA" id="ARBA00022723"/>
    </source>
</evidence>
<dbReference type="Pfam" id="PF13880">
    <property type="entry name" value="Acetyltransf_13"/>
    <property type="match status" value="1"/>
</dbReference>
<feature type="region of interest" description="Disordered" evidence="11">
    <location>
        <begin position="1605"/>
        <end position="1651"/>
    </location>
</feature>
<feature type="compositionally biased region" description="Basic and acidic residues" evidence="11">
    <location>
        <begin position="323"/>
        <end position="332"/>
    </location>
</feature>
<dbReference type="InterPro" id="IPR028005">
    <property type="entry name" value="AcTrfase_ESCO_Znf_dom"/>
</dbReference>
<organism evidence="14 15">
    <name type="scientific">Esox lucius</name>
    <name type="common">Northern pike</name>
    <dbReference type="NCBI Taxonomy" id="8010"/>
    <lineage>
        <taxon>Eukaryota</taxon>
        <taxon>Metazoa</taxon>
        <taxon>Chordata</taxon>
        <taxon>Craniata</taxon>
        <taxon>Vertebrata</taxon>
        <taxon>Euteleostomi</taxon>
        <taxon>Actinopterygii</taxon>
        <taxon>Neopterygii</taxon>
        <taxon>Teleostei</taxon>
        <taxon>Protacanthopterygii</taxon>
        <taxon>Esociformes</taxon>
        <taxon>Esocidae</taxon>
        <taxon>Esox</taxon>
    </lineage>
</organism>
<feature type="compositionally biased region" description="Polar residues" evidence="11">
    <location>
        <begin position="507"/>
        <end position="522"/>
    </location>
</feature>
<feature type="compositionally biased region" description="Basic and acidic residues" evidence="11">
    <location>
        <begin position="2700"/>
        <end position="2712"/>
    </location>
</feature>
<feature type="compositionally biased region" description="Polar residues" evidence="11">
    <location>
        <begin position="884"/>
        <end position="904"/>
    </location>
</feature>
<feature type="compositionally biased region" description="Low complexity" evidence="11">
    <location>
        <begin position="933"/>
        <end position="956"/>
    </location>
</feature>
<feature type="compositionally biased region" description="Low complexity" evidence="11">
    <location>
        <begin position="997"/>
        <end position="1019"/>
    </location>
</feature>
<evidence type="ECO:0000313" key="14">
    <source>
        <dbReference type="Ensembl" id="ENSELUP00000096389.1"/>
    </source>
</evidence>
<feature type="region of interest" description="Disordered" evidence="11">
    <location>
        <begin position="2604"/>
        <end position="2623"/>
    </location>
</feature>
<protein>
    <submittedName>
        <fullName evidence="14">Uncharacterized protein</fullName>
    </submittedName>
</protein>
<feature type="compositionally biased region" description="Low complexity" evidence="11">
    <location>
        <begin position="757"/>
        <end position="780"/>
    </location>
</feature>
<feature type="compositionally biased region" description="Polar residues" evidence="11">
    <location>
        <begin position="312"/>
        <end position="322"/>
    </location>
</feature>
<feature type="region of interest" description="Disordered" evidence="11">
    <location>
        <begin position="1047"/>
        <end position="1074"/>
    </location>
</feature>
<evidence type="ECO:0000256" key="10">
    <source>
        <dbReference type="ARBA" id="ARBA00047902"/>
    </source>
</evidence>
<feature type="compositionally biased region" description="Polar residues" evidence="11">
    <location>
        <begin position="915"/>
        <end position="931"/>
    </location>
</feature>
<keyword evidence="3" id="KW-0808">Transferase</keyword>
<evidence type="ECO:0000259" key="13">
    <source>
        <dbReference type="Pfam" id="PF13880"/>
    </source>
</evidence>
<feature type="compositionally biased region" description="Basic and acidic residues" evidence="11">
    <location>
        <begin position="2330"/>
        <end position="2345"/>
    </location>
</feature>
<dbReference type="GO" id="GO:0000785">
    <property type="term" value="C:chromatin"/>
    <property type="evidence" value="ECO:0007669"/>
    <property type="project" value="TreeGrafter"/>
</dbReference>
<feature type="region of interest" description="Disordered" evidence="11">
    <location>
        <begin position="2321"/>
        <end position="2366"/>
    </location>
</feature>
<feature type="region of interest" description="Disordered" evidence="11">
    <location>
        <begin position="494"/>
        <end position="535"/>
    </location>
</feature>
<feature type="compositionally biased region" description="Basic and acidic residues" evidence="11">
    <location>
        <begin position="182"/>
        <end position="197"/>
    </location>
</feature>
<keyword evidence="15" id="KW-1185">Reference proteome</keyword>
<feature type="compositionally biased region" description="Polar residues" evidence="11">
    <location>
        <begin position="2549"/>
        <end position="2593"/>
    </location>
</feature>
<feature type="compositionally biased region" description="Low complexity" evidence="11">
    <location>
        <begin position="2644"/>
        <end position="2653"/>
    </location>
</feature>
<evidence type="ECO:0000256" key="5">
    <source>
        <dbReference type="ARBA" id="ARBA00022771"/>
    </source>
</evidence>
<reference evidence="14 15" key="1">
    <citation type="submission" date="2020-02" db="EMBL/GenBank/DDBJ databases">
        <title>Esox lucius (northern pike) genome, fEsoLuc1, primary haplotype.</title>
        <authorList>
            <person name="Myers G."/>
            <person name="Karagic N."/>
            <person name="Meyer A."/>
            <person name="Pippel M."/>
            <person name="Reichard M."/>
            <person name="Winkler S."/>
            <person name="Tracey A."/>
            <person name="Sims Y."/>
            <person name="Howe K."/>
            <person name="Rhie A."/>
            <person name="Formenti G."/>
            <person name="Durbin R."/>
            <person name="Fedrigo O."/>
            <person name="Jarvis E.D."/>
        </authorList>
    </citation>
    <scope>NUCLEOTIDE SEQUENCE [LARGE SCALE GENOMIC DNA]</scope>
</reference>
<keyword evidence="8" id="KW-0131">Cell cycle</keyword>
<feature type="region of interest" description="Disordered" evidence="11">
    <location>
        <begin position="1"/>
        <end position="110"/>
    </location>
</feature>
<evidence type="ECO:0000256" key="2">
    <source>
        <dbReference type="ARBA" id="ARBA00005816"/>
    </source>
</evidence>
<feature type="region of interest" description="Disordered" evidence="11">
    <location>
        <begin position="1280"/>
        <end position="1304"/>
    </location>
</feature>
<dbReference type="KEGG" id="els:105019393"/>
<feature type="compositionally biased region" description="Polar residues" evidence="11">
    <location>
        <begin position="29"/>
        <end position="42"/>
    </location>
</feature>
<keyword evidence="4" id="KW-0479">Metal-binding</keyword>
<proteinExistence type="inferred from homology"/>
<keyword evidence="5" id="KW-0863">Zinc-finger</keyword>
<evidence type="ECO:0000256" key="3">
    <source>
        <dbReference type="ARBA" id="ARBA00022679"/>
    </source>
</evidence>
<evidence type="ECO:0000256" key="7">
    <source>
        <dbReference type="ARBA" id="ARBA00023242"/>
    </source>
</evidence>
<dbReference type="GO" id="GO:0061733">
    <property type="term" value="F:protein-lysine-acetyltransferase activity"/>
    <property type="evidence" value="ECO:0007669"/>
    <property type="project" value="TreeGrafter"/>
</dbReference>
<feature type="compositionally biased region" description="Polar residues" evidence="11">
    <location>
        <begin position="852"/>
        <end position="862"/>
    </location>
</feature>
<dbReference type="PANTHER" id="PTHR45884:SF1">
    <property type="entry name" value="N-ACETYLTRANSFERASE ESCO1"/>
    <property type="match status" value="1"/>
</dbReference>
<feature type="compositionally biased region" description="Low complexity" evidence="11">
    <location>
        <begin position="829"/>
        <end position="842"/>
    </location>
</feature>
<feature type="domain" description="N-acetyltransferase ESCO acetyl-transferase" evidence="13">
    <location>
        <begin position="2935"/>
        <end position="3003"/>
    </location>
</feature>
<feature type="domain" description="N-acetyltransferase ESCO zinc-finger" evidence="12">
    <location>
        <begin position="2777"/>
        <end position="2816"/>
    </location>
</feature>
<keyword evidence="7" id="KW-0539">Nucleus</keyword>
<feature type="compositionally biased region" description="Polar residues" evidence="11">
    <location>
        <begin position="373"/>
        <end position="384"/>
    </location>
</feature>
<dbReference type="GeneID" id="105019393"/>
<feature type="compositionally biased region" description="Basic and acidic residues" evidence="11">
    <location>
        <begin position="1939"/>
        <end position="1954"/>
    </location>
</feature>
<dbReference type="GO" id="GO:0007064">
    <property type="term" value="P:mitotic sister chromatid cohesion"/>
    <property type="evidence" value="ECO:0007669"/>
    <property type="project" value="TreeGrafter"/>
</dbReference>
<feature type="compositionally biased region" description="Low complexity" evidence="11">
    <location>
        <begin position="2233"/>
        <end position="2244"/>
    </location>
</feature>